<proteinExistence type="predicted"/>
<keyword evidence="3" id="KW-1185">Reference proteome</keyword>
<protein>
    <submittedName>
        <fullName evidence="2">Uncharacterized protein</fullName>
    </submittedName>
</protein>
<evidence type="ECO:0000313" key="2">
    <source>
        <dbReference type="EMBL" id="CAH1802657.1"/>
    </source>
</evidence>
<dbReference type="Proteomes" id="UP000749559">
    <property type="component" value="Unassembled WGS sequence"/>
</dbReference>
<sequence length="462" mass="53538">MGEQDTDIVNKFIDFVKDKETTSRILKSIDSNKDKYPEKLKLPTGIRSRQAWFEGFENQNQLSSYKIFRTSREHLPIWATLLYFYFIEYSRDVYESKWSSQGEEKYDNISLDVKTNNDEERLFKITIFVSTGSVQIQGNKAGEFTRNTFPVLKECISWIKEQCDETLLLSNKTDDAEESINISKSQDSPAVLMTTPTVRRKRKPHDEVPAFSPWNFSFRGESWGEFDDPQPTHENDVRINNVEKASPAAPGKYDDDKPEPDMNKRIKDLETRSLFLEKSIVEFAEKCINIGEESARTDNQNKDIISSLKSQIKLECQKRHNQVEELEMKLNTYKEASNKKLNMIQKLIDENKNMKREIGSLQDKNEELSRKIIENQETISSELNTQNKETQNTVNNTETKATKSHEIPRKDDKDENMLSKQIQEIKNMILTQEATQARNARNASDNRSQPSQSPPHNKGEAP</sequence>
<feature type="non-terminal residue" evidence="2">
    <location>
        <position position="462"/>
    </location>
</feature>
<comment type="caution">
    <text evidence="2">The sequence shown here is derived from an EMBL/GenBank/DDBJ whole genome shotgun (WGS) entry which is preliminary data.</text>
</comment>
<gene>
    <name evidence="2" type="ORF">OFUS_LOCUS26308</name>
</gene>
<organism evidence="2 3">
    <name type="scientific">Owenia fusiformis</name>
    <name type="common">Polychaete worm</name>
    <dbReference type="NCBI Taxonomy" id="6347"/>
    <lineage>
        <taxon>Eukaryota</taxon>
        <taxon>Metazoa</taxon>
        <taxon>Spiralia</taxon>
        <taxon>Lophotrochozoa</taxon>
        <taxon>Annelida</taxon>
        <taxon>Polychaeta</taxon>
        <taxon>Sedentaria</taxon>
        <taxon>Canalipalpata</taxon>
        <taxon>Sabellida</taxon>
        <taxon>Oweniida</taxon>
        <taxon>Oweniidae</taxon>
        <taxon>Owenia</taxon>
    </lineage>
</organism>
<feature type="compositionally biased region" description="Basic and acidic residues" evidence="1">
    <location>
        <begin position="400"/>
        <end position="417"/>
    </location>
</feature>
<evidence type="ECO:0000313" key="3">
    <source>
        <dbReference type="Proteomes" id="UP000749559"/>
    </source>
</evidence>
<feature type="compositionally biased region" description="Basic and acidic residues" evidence="1">
    <location>
        <begin position="252"/>
        <end position="261"/>
    </location>
</feature>
<accession>A0A8S4QAW6</accession>
<feature type="compositionally biased region" description="Polar residues" evidence="1">
    <location>
        <begin position="379"/>
        <end position="399"/>
    </location>
</feature>
<feature type="region of interest" description="Disordered" evidence="1">
    <location>
        <begin position="379"/>
        <end position="462"/>
    </location>
</feature>
<dbReference type="EMBL" id="CAIIXF020000012">
    <property type="protein sequence ID" value="CAH1802657.1"/>
    <property type="molecule type" value="Genomic_DNA"/>
</dbReference>
<dbReference type="AlphaFoldDB" id="A0A8S4QAW6"/>
<feature type="compositionally biased region" description="Polar residues" evidence="1">
    <location>
        <begin position="418"/>
        <end position="455"/>
    </location>
</feature>
<dbReference type="OrthoDB" id="6075221at2759"/>
<feature type="region of interest" description="Disordered" evidence="1">
    <location>
        <begin position="222"/>
        <end position="261"/>
    </location>
</feature>
<reference evidence="2" key="1">
    <citation type="submission" date="2022-03" db="EMBL/GenBank/DDBJ databases">
        <authorList>
            <person name="Martin C."/>
        </authorList>
    </citation>
    <scope>NUCLEOTIDE SEQUENCE</scope>
</reference>
<evidence type="ECO:0000256" key="1">
    <source>
        <dbReference type="SAM" id="MobiDB-lite"/>
    </source>
</evidence>
<name>A0A8S4QAW6_OWEFU</name>